<keyword evidence="7 14" id="KW-0812">Transmembrane</keyword>
<dbReference type="PROSITE" id="PS50109">
    <property type="entry name" value="HIS_KIN"/>
    <property type="match status" value="1"/>
</dbReference>
<keyword evidence="5" id="KW-0597">Phosphoprotein</keyword>
<dbReference type="InterPro" id="IPR049814">
    <property type="entry name" value="Resp_reg_WalK"/>
</dbReference>
<dbReference type="InterPro" id="IPR003660">
    <property type="entry name" value="HAMP_dom"/>
</dbReference>
<dbReference type="CDD" id="cd00075">
    <property type="entry name" value="HATPase"/>
    <property type="match status" value="1"/>
</dbReference>
<evidence type="ECO:0000256" key="10">
    <source>
        <dbReference type="ARBA" id="ARBA00022840"/>
    </source>
</evidence>
<dbReference type="Pfam" id="PF23846">
    <property type="entry name" value="Cache_WalK"/>
    <property type="match status" value="1"/>
</dbReference>
<keyword evidence="8" id="KW-0547">Nucleotide-binding</keyword>
<dbReference type="RefSeq" id="WP_123779710.1">
    <property type="nucleotide sequence ID" value="NZ_RKMG01000009.1"/>
</dbReference>
<dbReference type="FunFam" id="3.30.565.10:FF:000006">
    <property type="entry name" value="Sensor histidine kinase WalK"/>
    <property type="match status" value="1"/>
</dbReference>
<evidence type="ECO:0000313" key="18">
    <source>
        <dbReference type="EMBL" id="RPA60747.1"/>
    </source>
</evidence>
<gene>
    <name evidence="18" type="primary">walK</name>
    <name evidence="18" type="ORF">EF384_04075</name>
</gene>
<dbReference type="InterPro" id="IPR005467">
    <property type="entry name" value="His_kinase_dom"/>
</dbReference>
<evidence type="ECO:0000313" key="19">
    <source>
        <dbReference type="Proteomes" id="UP000273977"/>
    </source>
</evidence>
<dbReference type="InterPro" id="IPR000014">
    <property type="entry name" value="PAS"/>
</dbReference>
<dbReference type="GO" id="GO:0006355">
    <property type="term" value="P:regulation of DNA-templated transcription"/>
    <property type="evidence" value="ECO:0007669"/>
    <property type="project" value="InterPro"/>
</dbReference>
<protein>
    <recommendedName>
        <fullName evidence="3">histidine kinase</fullName>
        <ecNumber evidence="3">2.7.13.3</ecNumber>
    </recommendedName>
</protein>
<feature type="domain" description="HAMP" evidence="17">
    <location>
        <begin position="212"/>
        <end position="264"/>
    </location>
</feature>
<dbReference type="SUPFAM" id="SSF55874">
    <property type="entry name" value="ATPase domain of HSP90 chaperone/DNA topoisomerase II/histidine kinase"/>
    <property type="match status" value="1"/>
</dbReference>
<dbReference type="SMART" id="SM00387">
    <property type="entry name" value="HATPase_c"/>
    <property type="match status" value="1"/>
</dbReference>
<dbReference type="SUPFAM" id="SSF55785">
    <property type="entry name" value="PYP-like sensor domain (PAS domain)"/>
    <property type="match status" value="1"/>
</dbReference>
<dbReference type="Gene3D" id="1.10.287.130">
    <property type="match status" value="1"/>
</dbReference>
<dbReference type="InterPro" id="IPR004358">
    <property type="entry name" value="Sig_transdc_His_kin-like_C"/>
</dbReference>
<dbReference type="SUPFAM" id="SSF158472">
    <property type="entry name" value="HAMP domain-like"/>
    <property type="match status" value="1"/>
</dbReference>
<evidence type="ECO:0000256" key="4">
    <source>
        <dbReference type="ARBA" id="ARBA00022475"/>
    </source>
</evidence>
<dbReference type="GO" id="GO:0004721">
    <property type="term" value="F:phosphoprotein phosphatase activity"/>
    <property type="evidence" value="ECO:0007669"/>
    <property type="project" value="TreeGrafter"/>
</dbReference>
<feature type="domain" description="Histidine kinase" evidence="15">
    <location>
        <begin position="391"/>
        <end position="614"/>
    </location>
</feature>
<evidence type="ECO:0000256" key="5">
    <source>
        <dbReference type="ARBA" id="ARBA00022553"/>
    </source>
</evidence>
<dbReference type="SUPFAM" id="SSF103190">
    <property type="entry name" value="Sensory domain-like"/>
    <property type="match status" value="1"/>
</dbReference>
<dbReference type="EMBL" id="RKMG01000009">
    <property type="protein sequence ID" value="RPA60747.1"/>
    <property type="molecule type" value="Genomic_DNA"/>
</dbReference>
<dbReference type="PROSITE" id="PS50885">
    <property type="entry name" value="HAMP"/>
    <property type="match status" value="1"/>
</dbReference>
<proteinExistence type="predicted"/>
<keyword evidence="10" id="KW-0067">ATP-binding</keyword>
<evidence type="ECO:0000259" key="17">
    <source>
        <dbReference type="PROSITE" id="PS50885"/>
    </source>
</evidence>
<dbReference type="Pfam" id="PF00989">
    <property type="entry name" value="PAS"/>
    <property type="match status" value="1"/>
</dbReference>
<dbReference type="SMART" id="SM00304">
    <property type="entry name" value="HAMP"/>
    <property type="match status" value="1"/>
</dbReference>
<dbReference type="Gene3D" id="3.30.565.10">
    <property type="entry name" value="Histidine kinase-like ATPase, C-terminal domain"/>
    <property type="match status" value="1"/>
</dbReference>
<evidence type="ECO:0000256" key="2">
    <source>
        <dbReference type="ARBA" id="ARBA00004651"/>
    </source>
</evidence>
<dbReference type="InterPro" id="IPR050351">
    <property type="entry name" value="BphY/WalK/GraS-like"/>
</dbReference>
<dbReference type="InterPro" id="IPR057640">
    <property type="entry name" value="Cache_WalK"/>
</dbReference>
<dbReference type="SMART" id="SM00388">
    <property type="entry name" value="HisKA"/>
    <property type="match status" value="1"/>
</dbReference>
<evidence type="ECO:0000256" key="9">
    <source>
        <dbReference type="ARBA" id="ARBA00022777"/>
    </source>
</evidence>
<keyword evidence="11 14" id="KW-1133">Transmembrane helix</keyword>
<keyword evidence="19" id="KW-1185">Reference proteome</keyword>
<dbReference type="Proteomes" id="UP000273977">
    <property type="component" value="Unassembled WGS sequence"/>
</dbReference>
<dbReference type="EC" id="2.7.13.3" evidence="3"/>
<dbReference type="SMART" id="SM00091">
    <property type="entry name" value="PAS"/>
    <property type="match status" value="1"/>
</dbReference>
<dbReference type="GO" id="GO:0005886">
    <property type="term" value="C:plasma membrane"/>
    <property type="evidence" value="ECO:0007669"/>
    <property type="project" value="UniProtKB-SubCell"/>
</dbReference>
<keyword evidence="13 14" id="KW-0472">Membrane</keyword>
<evidence type="ECO:0000256" key="12">
    <source>
        <dbReference type="ARBA" id="ARBA00023012"/>
    </source>
</evidence>
<dbReference type="GO" id="GO:0005524">
    <property type="term" value="F:ATP binding"/>
    <property type="evidence" value="ECO:0007669"/>
    <property type="project" value="UniProtKB-KW"/>
</dbReference>
<dbReference type="CDD" id="cd00130">
    <property type="entry name" value="PAS"/>
    <property type="match status" value="1"/>
</dbReference>
<dbReference type="InterPro" id="IPR035965">
    <property type="entry name" value="PAS-like_dom_sf"/>
</dbReference>
<evidence type="ECO:0000256" key="1">
    <source>
        <dbReference type="ARBA" id="ARBA00000085"/>
    </source>
</evidence>
<dbReference type="CDD" id="cd06225">
    <property type="entry name" value="HAMP"/>
    <property type="match status" value="1"/>
</dbReference>
<dbReference type="AlphaFoldDB" id="A0A3N4GH44"/>
<keyword evidence="9 18" id="KW-0418">Kinase</keyword>
<keyword evidence="12" id="KW-0902">Two-component regulatory system</keyword>
<evidence type="ECO:0000256" key="3">
    <source>
        <dbReference type="ARBA" id="ARBA00012438"/>
    </source>
</evidence>
<dbReference type="PRINTS" id="PR00344">
    <property type="entry name" value="BCTRLSENSOR"/>
</dbReference>
<evidence type="ECO:0000259" key="15">
    <source>
        <dbReference type="PROSITE" id="PS50109"/>
    </source>
</evidence>
<dbReference type="Gene3D" id="1.10.8.500">
    <property type="entry name" value="HAMP domain in histidine kinase"/>
    <property type="match status" value="1"/>
</dbReference>
<dbReference type="Pfam" id="PF00672">
    <property type="entry name" value="HAMP"/>
    <property type="match status" value="1"/>
</dbReference>
<reference evidence="18 19" key="1">
    <citation type="submission" date="2018-11" db="EMBL/GenBank/DDBJ databases">
        <title>Aerococcus sp. SJQ22, whole genome shotgun sequence.</title>
        <authorList>
            <person name="Sun L."/>
            <person name="Gao X."/>
            <person name="Chen W."/>
            <person name="Huang K."/>
        </authorList>
    </citation>
    <scope>NUCLEOTIDE SEQUENCE [LARGE SCALE GENOMIC DNA]</scope>
    <source>
        <strain evidence="18 19">SJQ22</strain>
    </source>
</reference>
<evidence type="ECO:0000256" key="7">
    <source>
        <dbReference type="ARBA" id="ARBA00022692"/>
    </source>
</evidence>
<dbReference type="PANTHER" id="PTHR45453">
    <property type="entry name" value="PHOSPHATE REGULON SENSOR PROTEIN PHOR"/>
    <property type="match status" value="1"/>
</dbReference>
<dbReference type="InterPro" id="IPR013767">
    <property type="entry name" value="PAS_fold"/>
</dbReference>
<evidence type="ECO:0000256" key="13">
    <source>
        <dbReference type="ARBA" id="ARBA00023136"/>
    </source>
</evidence>
<dbReference type="PANTHER" id="PTHR45453:SF1">
    <property type="entry name" value="PHOSPHATE REGULON SENSOR PROTEIN PHOR"/>
    <property type="match status" value="1"/>
</dbReference>
<dbReference type="GO" id="GO:0000155">
    <property type="term" value="F:phosphorelay sensor kinase activity"/>
    <property type="evidence" value="ECO:0007669"/>
    <property type="project" value="InterPro"/>
</dbReference>
<dbReference type="FunFam" id="1.10.287.130:FF:000001">
    <property type="entry name" value="Two-component sensor histidine kinase"/>
    <property type="match status" value="1"/>
</dbReference>
<evidence type="ECO:0000256" key="14">
    <source>
        <dbReference type="SAM" id="Phobius"/>
    </source>
</evidence>
<feature type="domain" description="PAS" evidence="16">
    <location>
        <begin position="269"/>
        <end position="334"/>
    </location>
</feature>
<dbReference type="OrthoDB" id="9813151at2"/>
<feature type="transmembrane region" description="Helical" evidence="14">
    <location>
        <begin position="188"/>
        <end position="211"/>
    </location>
</feature>
<dbReference type="Pfam" id="PF00512">
    <property type="entry name" value="HisKA"/>
    <property type="match status" value="1"/>
</dbReference>
<dbReference type="InterPro" id="IPR036097">
    <property type="entry name" value="HisK_dim/P_sf"/>
</dbReference>
<dbReference type="SUPFAM" id="SSF47384">
    <property type="entry name" value="Homodimeric domain of signal transducing histidine kinase"/>
    <property type="match status" value="1"/>
</dbReference>
<evidence type="ECO:0000256" key="8">
    <source>
        <dbReference type="ARBA" id="ARBA00022741"/>
    </source>
</evidence>
<dbReference type="Gene3D" id="3.30.450.20">
    <property type="entry name" value="PAS domain"/>
    <property type="match status" value="2"/>
</dbReference>
<comment type="catalytic activity">
    <reaction evidence="1">
        <text>ATP + protein L-histidine = ADP + protein N-phospho-L-histidine.</text>
        <dbReference type="EC" id="2.7.13.3"/>
    </reaction>
</comment>
<sequence>MAKSKKKSGIPFFKSIHFKIPIIFILTLLISLQIVGAYFIRSLETEMLTSFDEQVTSQTTFLIDNIQTVMEDEDLSEDDKETQINSILRRFNDDSVLEIQLFDSNGFLLATSNPTSQSYIGQRTVDATIEETLYTGIRSETTGYDATQEIRVKKFVTPIFSTASSGAMIGILNVSTNLESIYNQVQNIVSLFLIASGFSLVFTTGLAVLISRQIINPLQKMRDQTKQIAEGNYSTTLDINAEDEMGQLAESINYLSVRVGDAQDLTEAERQRLDSVLRHMTDGVIATDRRGKITIINDRSLNILNKTQEEVIGESIIEVLDLSDRFSFRELFDQHESILLNYGTAEEETIIRAEYSVIQRESGFISGLVWVLTDITEHEKIERDRKQFVSNISHELRTPLTSVRSYSEALVDGAIKDEAVAVEFLNVIQTETDRMIRMISDLLHLSRMDAKQQVLNRELVIFKDLVNHVLDRFEMMLQSEDYEGKNYIIKRELMEEEVWVEIDQDKLIQVIDNIMNNAIKYSPDGGIIYVRLMSTHNQLVLSIQDQGLGIPQESIPHLFDRFYRVDKARSRAQGGSGLGLSIAKEEIELHNGKIWVNSIENKGTTFFISLPFEEFDSDEWAGEDEWADEEEE</sequence>
<dbReference type="CDD" id="cd00082">
    <property type="entry name" value="HisKA"/>
    <property type="match status" value="1"/>
</dbReference>
<accession>A0A3N4GH44</accession>
<evidence type="ECO:0000256" key="11">
    <source>
        <dbReference type="ARBA" id="ARBA00022989"/>
    </source>
</evidence>
<dbReference type="GO" id="GO:0016036">
    <property type="term" value="P:cellular response to phosphate starvation"/>
    <property type="evidence" value="ECO:0007669"/>
    <property type="project" value="TreeGrafter"/>
</dbReference>
<keyword evidence="6" id="KW-0808">Transferase</keyword>
<dbReference type="Pfam" id="PF02518">
    <property type="entry name" value="HATPase_c"/>
    <property type="match status" value="1"/>
</dbReference>
<dbReference type="NCBIfam" id="NF033092">
    <property type="entry name" value="HK_WalK"/>
    <property type="match status" value="1"/>
</dbReference>
<comment type="subcellular location">
    <subcellularLocation>
        <location evidence="2">Cell membrane</location>
        <topology evidence="2">Multi-pass membrane protein</topology>
    </subcellularLocation>
</comment>
<dbReference type="PROSITE" id="PS50112">
    <property type="entry name" value="PAS"/>
    <property type="match status" value="1"/>
</dbReference>
<comment type="caution">
    <text evidence="18">The sequence shown here is derived from an EMBL/GenBank/DDBJ whole genome shotgun (WGS) entry which is preliminary data.</text>
</comment>
<evidence type="ECO:0000256" key="6">
    <source>
        <dbReference type="ARBA" id="ARBA00022679"/>
    </source>
</evidence>
<organism evidence="18 19">
    <name type="scientific">Aerococcus agrisoli</name>
    <dbReference type="NCBI Taxonomy" id="2487350"/>
    <lineage>
        <taxon>Bacteria</taxon>
        <taxon>Bacillati</taxon>
        <taxon>Bacillota</taxon>
        <taxon>Bacilli</taxon>
        <taxon>Lactobacillales</taxon>
        <taxon>Aerococcaceae</taxon>
        <taxon>Aerococcus</taxon>
    </lineage>
</organism>
<dbReference type="InterPro" id="IPR003661">
    <property type="entry name" value="HisK_dim/P_dom"/>
</dbReference>
<feature type="transmembrane region" description="Helical" evidence="14">
    <location>
        <begin position="20"/>
        <end position="40"/>
    </location>
</feature>
<dbReference type="NCBIfam" id="TIGR00229">
    <property type="entry name" value="sensory_box"/>
    <property type="match status" value="1"/>
</dbReference>
<name>A0A3N4GH44_9LACT</name>
<dbReference type="InterPro" id="IPR036890">
    <property type="entry name" value="HATPase_C_sf"/>
</dbReference>
<dbReference type="InterPro" id="IPR003594">
    <property type="entry name" value="HATPase_dom"/>
</dbReference>
<keyword evidence="4" id="KW-1003">Cell membrane</keyword>
<evidence type="ECO:0000259" key="16">
    <source>
        <dbReference type="PROSITE" id="PS50112"/>
    </source>
</evidence>
<dbReference type="InterPro" id="IPR029151">
    <property type="entry name" value="Sensor-like_sf"/>
</dbReference>